<sequence length="222" mass="25672">MLARQARMLIRPMFNTLRCFASLSNKRLAKALEKEVEYEQEQYKIDDSVGPFLSQSGFELADVENDTQIILKKRTDDAEVEVTFNARAPQEEPEPQEGQEGQEEQEGHPGTYVDFQVMVKKVDTDRGLIFECSSIDSEISVNNVVYSEDLKNTDRESSFISRGIYRGPDFTTLDEKVQNSFVDYLKSFGINDDMAIFIETYSLDKEHRLYMEWLRRVKGFVS</sequence>
<dbReference type="PANTHER" id="PTHR10826:SF1">
    <property type="entry name" value="COMPLEMENT COMPONENT 1 Q SUBCOMPONENT-BINDING PROTEIN, MITOCHONDRIAL"/>
    <property type="match status" value="1"/>
</dbReference>
<accession>A0AAU9K0X3</accession>
<evidence type="ECO:0000256" key="1">
    <source>
        <dbReference type="SAM" id="MobiDB-lite"/>
    </source>
</evidence>
<dbReference type="InterPro" id="IPR036561">
    <property type="entry name" value="MAM33_sf"/>
</dbReference>
<evidence type="ECO:0000313" key="2">
    <source>
        <dbReference type="EMBL" id="CAG9331377.1"/>
    </source>
</evidence>
<evidence type="ECO:0000313" key="3">
    <source>
        <dbReference type="Proteomes" id="UP001162131"/>
    </source>
</evidence>
<keyword evidence="3" id="KW-1185">Reference proteome</keyword>
<organism evidence="2 3">
    <name type="scientific">Blepharisma stoltei</name>
    <dbReference type="NCBI Taxonomy" id="1481888"/>
    <lineage>
        <taxon>Eukaryota</taxon>
        <taxon>Sar</taxon>
        <taxon>Alveolata</taxon>
        <taxon>Ciliophora</taxon>
        <taxon>Postciliodesmatophora</taxon>
        <taxon>Heterotrichea</taxon>
        <taxon>Heterotrichida</taxon>
        <taxon>Blepharismidae</taxon>
        <taxon>Blepharisma</taxon>
    </lineage>
</organism>
<dbReference type="Gene3D" id="3.10.280.10">
    <property type="entry name" value="Mitochondrial glycoprotein"/>
    <property type="match status" value="1"/>
</dbReference>
<dbReference type="AlphaFoldDB" id="A0AAU9K0X3"/>
<dbReference type="SUPFAM" id="SSF54529">
    <property type="entry name" value="Mitochondrial glycoprotein MAM33-like"/>
    <property type="match status" value="1"/>
</dbReference>
<feature type="region of interest" description="Disordered" evidence="1">
    <location>
        <begin position="85"/>
        <end position="110"/>
    </location>
</feature>
<feature type="compositionally biased region" description="Acidic residues" evidence="1">
    <location>
        <begin position="91"/>
        <end position="104"/>
    </location>
</feature>
<name>A0AAU9K0X3_9CILI</name>
<dbReference type="Pfam" id="PF02330">
    <property type="entry name" value="MAM33"/>
    <property type="match status" value="1"/>
</dbReference>
<dbReference type="GO" id="GO:0005759">
    <property type="term" value="C:mitochondrial matrix"/>
    <property type="evidence" value="ECO:0007669"/>
    <property type="project" value="InterPro"/>
</dbReference>
<dbReference type="Proteomes" id="UP001162131">
    <property type="component" value="Unassembled WGS sequence"/>
</dbReference>
<dbReference type="InterPro" id="IPR003428">
    <property type="entry name" value="MAM33"/>
</dbReference>
<protein>
    <submittedName>
        <fullName evidence="2">Uncharacterized protein</fullName>
    </submittedName>
</protein>
<dbReference type="PANTHER" id="PTHR10826">
    <property type="entry name" value="COMPLEMENT COMPONENT 1"/>
    <property type="match status" value="1"/>
</dbReference>
<comment type="caution">
    <text evidence="2">The sequence shown here is derived from an EMBL/GenBank/DDBJ whole genome shotgun (WGS) entry which is preliminary data.</text>
</comment>
<reference evidence="2" key="1">
    <citation type="submission" date="2021-09" db="EMBL/GenBank/DDBJ databases">
        <authorList>
            <consortium name="AG Swart"/>
            <person name="Singh M."/>
            <person name="Singh A."/>
            <person name="Seah K."/>
            <person name="Emmerich C."/>
        </authorList>
    </citation>
    <scope>NUCLEOTIDE SEQUENCE</scope>
    <source>
        <strain evidence="2">ATCC30299</strain>
    </source>
</reference>
<dbReference type="EMBL" id="CAJZBQ010000053">
    <property type="protein sequence ID" value="CAG9331377.1"/>
    <property type="molecule type" value="Genomic_DNA"/>
</dbReference>
<gene>
    <name evidence="2" type="ORF">BSTOLATCC_MIC53449</name>
</gene>
<proteinExistence type="predicted"/>